<organism evidence="1 2">
    <name type="scientific">Colletotrichum truncatum</name>
    <name type="common">Anthracnose fungus</name>
    <name type="synonym">Colletotrichum capsici</name>
    <dbReference type="NCBI Taxonomy" id="5467"/>
    <lineage>
        <taxon>Eukaryota</taxon>
        <taxon>Fungi</taxon>
        <taxon>Dikarya</taxon>
        <taxon>Ascomycota</taxon>
        <taxon>Pezizomycotina</taxon>
        <taxon>Sordariomycetes</taxon>
        <taxon>Hypocreomycetidae</taxon>
        <taxon>Glomerellales</taxon>
        <taxon>Glomerellaceae</taxon>
        <taxon>Colletotrichum</taxon>
        <taxon>Colletotrichum truncatum species complex</taxon>
    </lineage>
</organism>
<proteinExistence type="predicted"/>
<protein>
    <submittedName>
        <fullName evidence="1">Uncharacterized protein</fullName>
    </submittedName>
</protein>
<keyword evidence="2" id="KW-1185">Reference proteome</keyword>
<dbReference type="Proteomes" id="UP000805649">
    <property type="component" value="Unassembled WGS sequence"/>
</dbReference>
<comment type="caution">
    <text evidence="1">The sequence shown here is derived from an EMBL/GenBank/DDBJ whole genome shotgun (WGS) entry which is preliminary data.</text>
</comment>
<accession>A0ACC3ZJL2</accession>
<dbReference type="EMBL" id="VUJX02000001">
    <property type="protein sequence ID" value="KAL0944312.1"/>
    <property type="molecule type" value="Genomic_DNA"/>
</dbReference>
<name>A0ACC3ZJL2_COLTU</name>
<evidence type="ECO:0000313" key="1">
    <source>
        <dbReference type="EMBL" id="KAL0944312.1"/>
    </source>
</evidence>
<sequence>MTTTTATRRQLPLLLPLLRTPVSSSRWSGGNNRAFWTGPRALAGDKGKRNKKKDNSPSIFEEIFPDEDTSSFPYRRRPDNEYQISRQPTRDDKKNEPVDNDADKVRFVTSIHVDKSEASVYRAAQKAAKKEAYFNKKQQAISQIPDLLLPTPKGDWGKSGQVASKKEGPSLFDELFKSEDPPKIAKDGEQVVESRSVNHRDLQAWIDSLVKEDGVSETDRERPAMLILSNASTNLSESDFYRVGPQGQHLDGWSASISKGKYILYPLHTFTAANATVVMQAYDYNSLQPLGRYFILFDSHAAAASYQKEAQRRHSLARRAQQSSVLGPAQPNADQVFTLLPPTRAPLSLHLYKVNKATEARLETFSIQGLLSMTPDPPPRACSQVILSLEGGTLDQRSLSQWIRRDARERNLGWPVQHLRPYFPPKVDQKRAAFADETEDAPENYEWDEDTAPTIVPSQGVKDSLDDTARSALFVLSFPDVHEARRFVRAWHRKELVRPRGQNVLVSTHLVW</sequence>
<evidence type="ECO:0000313" key="2">
    <source>
        <dbReference type="Proteomes" id="UP000805649"/>
    </source>
</evidence>
<gene>
    <name evidence="1" type="ORF">CTRU02_202199</name>
</gene>
<reference evidence="1 2" key="1">
    <citation type="journal article" date="2020" name="Phytopathology">
        <title>Genome Sequence Resources of Colletotrichum truncatum, C. plurivorum, C. musicola, and C. sojae: Four Species Pathogenic to Soybean (Glycine max).</title>
        <authorList>
            <person name="Rogerio F."/>
            <person name="Boufleur T.R."/>
            <person name="Ciampi-Guillardi M."/>
            <person name="Sukno S.A."/>
            <person name="Thon M.R."/>
            <person name="Massola Junior N.S."/>
            <person name="Baroncelli R."/>
        </authorList>
    </citation>
    <scope>NUCLEOTIDE SEQUENCE [LARGE SCALE GENOMIC DNA]</scope>
    <source>
        <strain evidence="1 2">CMES1059</strain>
    </source>
</reference>